<keyword evidence="6 8" id="KW-0862">Zinc</keyword>
<organism evidence="12 13">
    <name type="scientific">Oryzias javanicus</name>
    <name type="common">Javanese ricefish</name>
    <name type="synonym">Aplocheilus javanicus</name>
    <dbReference type="NCBI Taxonomy" id="123683"/>
    <lineage>
        <taxon>Eukaryota</taxon>
        <taxon>Metazoa</taxon>
        <taxon>Chordata</taxon>
        <taxon>Craniata</taxon>
        <taxon>Vertebrata</taxon>
        <taxon>Euteleostomi</taxon>
        <taxon>Actinopterygii</taxon>
        <taxon>Neopterygii</taxon>
        <taxon>Teleostei</taxon>
        <taxon>Neoteleostei</taxon>
        <taxon>Acanthomorphata</taxon>
        <taxon>Ovalentaria</taxon>
        <taxon>Atherinomorphae</taxon>
        <taxon>Beloniformes</taxon>
        <taxon>Adrianichthyidae</taxon>
        <taxon>Oryziinae</taxon>
        <taxon>Oryzias</taxon>
    </lineage>
</organism>
<dbReference type="GO" id="GO:0030032">
    <property type="term" value="P:lamellipodium assembly"/>
    <property type="evidence" value="ECO:0007669"/>
    <property type="project" value="TreeGrafter"/>
</dbReference>
<keyword evidence="3" id="KW-0597">Phosphoprotein</keyword>
<dbReference type="PANTHER" id="PTHR24213">
    <property type="entry name" value="ACTIN-BINDING LIM PROTEIN"/>
    <property type="match status" value="1"/>
</dbReference>
<dbReference type="GO" id="GO:0001725">
    <property type="term" value="C:stress fiber"/>
    <property type="evidence" value="ECO:0007669"/>
    <property type="project" value="TreeGrafter"/>
</dbReference>
<evidence type="ECO:0000259" key="10">
    <source>
        <dbReference type="PROSITE" id="PS50023"/>
    </source>
</evidence>
<dbReference type="GO" id="GO:0051015">
    <property type="term" value="F:actin filament binding"/>
    <property type="evidence" value="ECO:0007669"/>
    <property type="project" value="TreeGrafter"/>
</dbReference>
<dbReference type="GO" id="GO:0007010">
    <property type="term" value="P:cytoskeleton organization"/>
    <property type="evidence" value="ECO:0007669"/>
    <property type="project" value="InterPro"/>
</dbReference>
<dbReference type="AlphaFoldDB" id="A0A437CAI2"/>
<sequence>MNRSALLNLNNLGKICGSSHSNDMVVLDRVKRKNSVRRMSIIEDGELAEVLYLIPKRSMMEQLPFINPEDYILCEKLAGIPAELSVLHIQDGSQPRPVAEKQGVHCVRCRGSCKGEVLRVQNSYFHIRCFTCKVCGCDLGQSGFFMKNGEHLCPLDYQRLHGTLCNNCGEFVEGEMVTVLGKTYHPACFVCSICKQPFPAGHCVTFRGKDCLCQRCVEPVSPPNQISYPDYCAGCGRDIKNGQALLALGGQWHIGCFKCTTCRKVLSGEYINKDGAPYCERDYHTQFGVKCEACQKFITGKVLEAGDRNFHPSCARCSRCGDVFTEGEEMFLLGSTIWHPHCKDACRNDDVFRASRPKSAMLDFFFPPRDLKPNRSSSESSCSRPGSCTPGSPGRTICAKVDNEVIDYRDLAAIPRVKAIFDIEHPDMISYKSANDRSDTFYKKETKQDRQSPAESRESVSKAAEESFEAKTRTSNGSSQHHHSYTPTLSRSPQHFHRPADEGFDMYRRPPIYKQDPSPSVSQTNSLPRYGHNFLRLPQSADFCSRNTEIFGFKLPHDELIPLTQMDRGVSMPNLLDPKVYPYEMLTVANRGRVKLPKDVDRTRLERHLSPDSFFEIFGMSIQEFDRLPLWKRNDMKRKANLF</sequence>
<dbReference type="InterPro" id="IPR001781">
    <property type="entry name" value="Znf_LIM"/>
</dbReference>
<evidence type="ECO:0000256" key="7">
    <source>
        <dbReference type="ARBA" id="ARBA00023038"/>
    </source>
</evidence>
<accession>A0A437CAI2</accession>
<feature type="domain" description="LIM zinc-binding" evidence="10">
    <location>
        <begin position="104"/>
        <end position="163"/>
    </location>
</feature>
<feature type="region of interest" description="Disordered" evidence="9">
    <location>
        <begin position="372"/>
        <end position="393"/>
    </location>
</feature>
<dbReference type="Pfam" id="PF16182">
    <property type="entry name" value="AbLIM_anchor"/>
    <property type="match status" value="2"/>
</dbReference>
<dbReference type="OrthoDB" id="1746725at2759"/>
<feature type="compositionally biased region" description="Low complexity" evidence="9">
    <location>
        <begin position="376"/>
        <end position="387"/>
    </location>
</feature>
<dbReference type="FunFam" id="2.10.110.10:FF:000075">
    <property type="entry name" value="Actin-binding lim protein 1"/>
    <property type="match status" value="1"/>
</dbReference>
<feature type="region of interest" description="Disordered" evidence="9">
    <location>
        <begin position="441"/>
        <end position="524"/>
    </location>
</feature>
<dbReference type="InterPro" id="IPR003128">
    <property type="entry name" value="Villin_headpiece"/>
</dbReference>
<dbReference type="InterPro" id="IPR032402">
    <property type="entry name" value="AbLIM_anchor"/>
</dbReference>
<name>A0A437CAI2_ORYJA</name>
<dbReference type="InterPro" id="IPR036886">
    <property type="entry name" value="Villin_headpiece_dom_sf"/>
</dbReference>
<dbReference type="EMBL" id="CM012455">
    <property type="protein sequence ID" value="RVE59608.1"/>
    <property type="molecule type" value="Genomic_DNA"/>
</dbReference>
<evidence type="ECO:0000259" key="11">
    <source>
        <dbReference type="PROSITE" id="PS51089"/>
    </source>
</evidence>
<evidence type="ECO:0008006" key="14">
    <source>
        <dbReference type="Google" id="ProtNLM"/>
    </source>
</evidence>
<dbReference type="SUPFAM" id="SSF57716">
    <property type="entry name" value="Glucocorticoid receptor-like (DNA-binding domain)"/>
    <property type="match status" value="5"/>
</dbReference>
<dbReference type="CDD" id="cd09328">
    <property type="entry name" value="LIM2_abLIM"/>
    <property type="match status" value="1"/>
</dbReference>
<dbReference type="SMART" id="SM00153">
    <property type="entry name" value="VHP"/>
    <property type="match status" value="1"/>
</dbReference>
<keyword evidence="13" id="KW-1185">Reference proteome</keyword>
<dbReference type="FunFam" id="1.10.950.10:FF:000001">
    <property type="entry name" value="actin-binding LIM protein 1 isoform X2"/>
    <property type="match status" value="1"/>
</dbReference>
<dbReference type="PROSITE" id="PS50023">
    <property type="entry name" value="LIM_DOMAIN_2"/>
    <property type="match status" value="3"/>
</dbReference>
<dbReference type="FunFam" id="2.10.110.10:FF:000024">
    <property type="entry name" value="actin-binding LIM protein 1 isoform X1"/>
    <property type="match status" value="1"/>
</dbReference>
<evidence type="ECO:0000256" key="6">
    <source>
        <dbReference type="ARBA" id="ARBA00022833"/>
    </source>
</evidence>
<keyword evidence="7 8" id="KW-0440">LIM domain</keyword>
<dbReference type="GO" id="GO:0005737">
    <property type="term" value="C:cytoplasm"/>
    <property type="evidence" value="ECO:0007669"/>
    <property type="project" value="UniProtKB-SubCell"/>
</dbReference>
<protein>
    <recommendedName>
        <fullName evidence="14">Actin-binding LIM protein 1</fullName>
    </recommendedName>
</protein>
<dbReference type="GO" id="GO:0046872">
    <property type="term" value="F:metal ion binding"/>
    <property type="evidence" value="ECO:0007669"/>
    <property type="project" value="UniProtKB-KW"/>
</dbReference>
<dbReference type="SUPFAM" id="SSF47050">
    <property type="entry name" value="VHP, Villin headpiece domain"/>
    <property type="match status" value="1"/>
</dbReference>
<dbReference type="Gene3D" id="2.10.110.10">
    <property type="entry name" value="Cysteine Rich Protein"/>
    <property type="match status" value="4"/>
</dbReference>
<gene>
    <name evidence="12" type="ORF">OJAV_G00190310</name>
</gene>
<feature type="domain" description="LIM zinc-binding" evidence="10">
    <location>
        <begin position="164"/>
        <end position="223"/>
    </location>
</feature>
<dbReference type="FunFam" id="2.10.110.10:FF:000003">
    <property type="entry name" value="actin-binding LIM protein 1 isoform X1"/>
    <property type="match status" value="1"/>
</dbReference>
<keyword evidence="4 8" id="KW-0479">Metal-binding</keyword>
<reference evidence="12 13" key="2">
    <citation type="submission" date="2019-01" db="EMBL/GenBank/DDBJ databases">
        <title>A chromosome length genome reference of the Java medaka (oryzias javanicus).</title>
        <authorList>
            <person name="Herpin A."/>
            <person name="Takehana Y."/>
            <person name="Naruse K."/>
            <person name="Ansai S."/>
            <person name="Kawaguchi M."/>
        </authorList>
    </citation>
    <scope>NUCLEOTIDE SEQUENCE [LARGE SCALE GENOMIC DNA]</scope>
    <source>
        <strain evidence="12">RS831</strain>
        <tissue evidence="12">Whole body</tissue>
    </source>
</reference>
<evidence type="ECO:0000313" key="12">
    <source>
        <dbReference type="EMBL" id="RVE59608.1"/>
    </source>
</evidence>
<evidence type="ECO:0000256" key="8">
    <source>
        <dbReference type="PROSITE-ProRule" id="PRU00125"/>
    </source>
</evidence>
<comment type="subcellular location">
    <subcellularLocation>
        <location evidence="1">Cytoplasm</location>
    </subcellularLocation>
</comment>
<dbReference type="PROSITE" id="PS51089">
    <property type="entry name" value="HP"/>
    <property type="match status" value="1"/>
</dbReference>
<dbReference type="CDD" id="cd09329">
    <property type="entry name" value="LIM3_abLIM"/>
    <property type="match status" value="1"/>
</dbReference>
<keyword evidence="2" id="KW-0963">Cytoplasm</keyword>
<dbReference type="InterPro" id="IPR051618">
    <property type="entry name" value="Actin-binding_LIM"/>
</dbReference>
<dbReference type="Proteomes" id="UP000283210">
    <property type="component" value="Chromosome 19"/>
</dbReference>
<dbReference type="Gene3D" id="1.10.950.10">
    <property type="entry name" value="Villin headpiece domain"/>
    <property type="match status" value="1"/>
</dbReference>
<feature type="domain" description="LIM zinc-binding" evidence="10">
    <location>
        <begin position="230"/>
        <end position="289"/>
    </location>
</feature>
<dbReference type="PROSITE" id="PS00478">
    <property type="entry name" value="LIM_DOMAIN_1"/>
    <property type="match status" value="2"/>
</dbReference>
<feature type="domain" description="HP" evidence="11">
    <location>
        <begin position="575"/>
        <end position="643"/>
    </location>
</feature>
<evidence type="ECO:0000256" key="5">
    <source>
        <dbReference type="ARBA" id="ARBA00022737"/>
    </source>
</evidence>
<dbReference type="PANTHER" id="PTHR24213:SF18">
    <property type="entry name" value="ACTIN-BINDING LIM PROTEIN 1"/>
    <property type="match status" value="1"/>
</dbReference>
<reference evidence="12 13" key="1">
    <citation type="submission" date="2018-11" db="EMBL/GenBank/DDBJ databases">
        <authorList>
            <person name="Lopez-Roques C."/>
            <person name="Donnadieu C."/>
            <person name="Bouchez O."/>
            <person name="Klopp C."/>
            <person name="Cabau C."/>
            <person name="Zahm M."/>
        </authorList>
    </citation>
    <scope>NUCLEOTIDE SEQUENCE [LARGE SCALE GENOMIC DNA]</scope>
    <source>
        <strain evidence="12">RS831</strain>
        <tissue evidence="12">Whole body</tissue>
    </source>
</reference>
<evidence type="ECO:0000256" key="9">
    <source>
        <dbReference type="SAM" id="MobiDB-lite"/>
    </source>
</evidence>
<dbReference type="Pfam" id="PF02209">
    <property type="entry name" value="VHP"/>
    <property type="match status" value="1"/>
</dbReference>
<dbReference type="FunFam" id="2.10.110.10:FF:000055">
    <property type="entry name" value="Actin binding LIM protein 1"/>
    <property type="match status" value="1"/>
</dbReference>
<dbReference type="SMART" id="SM00132">
    <property type="entry name" value="LIM"/>
    <property type="match status" value="4"/>
</dbReference>
<evidence type="ECO:0000256" key="4">
    <source>
        <dbReference type="ARBA" id="ARBA00022723"/>
    </source>
</evidence>
<evidence type="ECO:0000256" key="3">
    <source>
        <dbReference type="ARBA" id="ARBA00022553"/>
    </source>
</evidence>
<dbReference type="CDD" id="cd09330">
    <property type="entry name" value="LIM4_abLIM"/>
    <property type="match status" value="1"/>
</dbReference>
<dbReference type="CDD" id="cd09327">
    <property type="entry name" value="LIM1_abLIM"/>
    <property type="match status" value="1"/>
</dbReference>
<feature type="compositionally biased region" description="Polar residues" evidence="9">
    <location>
        <begin position="473"/>
        <end position="493"/>
    </location>
</feature>
<proteinExistence type="predicted"/>
<evidence type="ECO:0000256" key="2">
    <source>
        <dbReference type="ARBA" id="ARBA00022490"/>
    </source>
</evidence>
<keyword evidence="5" id="KW-0677">Repeat</keyword>
<feature type="compositionally biased region" description="Basic and acidic residues" evidence="9">
    <location>
        <begin position="441"/>
        <end position="472"/>
    </location>
</feature>
<feature type="compositionally biased region" description="Basic and acidic residues" evidence="9">
    <location>
        <begin position="498"/>
        <end position="508"/>
    </location>
</feature>
<dbReference type="GO" id="GO:0060271">
    <property type="term" value="P:cilium assembly"/>
    <property type="evidence" value="ECO:0007669"/>
    <property type="project" value="TreeGrafter"/>
</dbReference>
<evidence type="ECO:0000313" key="13">
    <source>
        <dbReference type="Proteomes" id="UP000283210"/>
    </source>
</evidence>
<evidence type="ECO:0000256" key="1">
    <source>
        <dbReference type="ARBA" id="ARBA00004496"/>
    </source>
</evidence>
<dbReference type="Pfam" id="PF00412">
    <property type="entry name" value="LIM"/>
    <property type="match status" value="4"/>
</dbReference>